<reference evidence="3" key="1">
    <citation type="journal article" date="2019" name="Int. J. Syst. Evol. Microbiol.">
        <title>The Global Catalogue of Microorganisms (GCM) 10K type strain sequencing project: providing services to taxonomists for standard genome sequencing and annotation.</title>
        <authorList>
            <consortium name="The Broad Institute Genomics Platform"/>
            <consortium name="The Broad Institute Genome Sequencing Center for Infectious Disease"/>
            <person name="Wu L."/>
            <person name="Ma J."/>
        </authorList>
    </citation>
    <scope>NUCLEOTIDE SEQUENCE [LARGE SCALE GENOMIC DNA]</scope>
    <source>
        <strain evidence="3">CECT 7798</strain>
    </source>
</reference>
<dbReference type="RefSeq" id="WP_290295649.1">
    <property type="nucleotide sequence ID" value="NZ_JAUFQR010000001.1"/>
</dbReference>
<name>A0ABV7XS13_9FLAO</name>
<evidence type="ECO:0000256" key="1">
    <source>
        <dbReference type="SAM" id="MobiDB-lite"/>
    </source>
</evidence>
<protein>
    <submittedName>
        <fullName evidence="2">Uncharacterized protein</fullName>
    </submittedName>
</protein>
<proteinExistence type="predicted"/>
<feature type="region of interest" description="Disordered" evidence="1">
    <location>
        <begin position="284"/>
        <end position="313"/>
    </location>
</feature>
<comment type="caution">
    <text evidence="2">The sequence shown here is derived from an EMBL/GenBank/DDBJ whole genome shotgun (WGS) entry which is preliminary data.</text>
</comment>
<accession>A0ABV7XS13</accession>
<evidence type="ECO:0000313" key="3">
    <source>
        <dbReference type="Proteomes" id="UP001595735"/>
    </source>
</evidence>
<gene>
    <name evidence="2" type="ORF">ACFONJ_06505</name>
</gene>
<keyword evidence="3" id="KW-1185">Reference proteome</keyword>
<sequence length="313" mass="36924">MSYNFQINKKNNLTYKDVFDIVDFQIDEIKYHPTIDIHHDMNTHSTFFLPQFSTRGVNLKDKENKYWVEINTGCSGEDYFLASKLALALAKLNNSEIETDKGNYTIEDFPSHFNLEWAKQNKTLSIEVLKSLIEKNPDSSIILNGYNIPFYFGKEILKEYSEDNPSIDILADRIINGIKRNQYLESEFEKIEFPTKMEMENDDKSLENWTFLLIQSGFRQLIKPADFIILRHEQDFAKIPYEKFIKENFNLLTKIDEKQFVIDIIAQDDYLNLIAQFKLDSSDNSQKEENTTEASNTSKPTPIRPKDKWWKFW</sequence>
<dbReference type="Proteomes" id="UP001595735">
    <property type="component" value="Unassembled WGS sequence"/>
</dbReference>
<dbReference type="EMBL" id="JBHRYO010000002">
    <property type="protein sequence ID" value="MFC3755612.1"/>
    <property type="molecule type" value="Genomic_DNA"/>
</dbReference>
<organism evidence="2 3">
    <name type="scientific">Chryseobacterium tructae</name>
    <dbReference type="NCBI Taxonomy" id="1037380"/>
    <lineage>
        <taxon>Bacteria</taxon>
        <taxon>Pseudomonadati</taxon>
        <taxon>Bacteroidota</taxon>
        <taxon>Flavobacteriia</taxon>
        <taxon>Flavobacteriales</taxon>
        <taxon>Weeksellaceae</taxon>
        <taxon>Chryseobacterium group</taxon>
        <taxon>Chryseobacterium</taxon>
    </lineage>
</organism>
<feature type="compositionally biased region" description="Basic and acidic residues" evidence="1">
    <location>
        <begin position="304"/>
        <end position="313"/>
    </location>
</feature>
<evidence type="ECO:0000313" key="2">
    <source>
        <dbReference type="EMBL" id="MFC3755612.1"/>
    </source>
</evidence>